<keyword evidence="2" id="KW-1185">Reference proteome</keyword>
<dbReference type="EMBL" id="JAADJZ010000003">
    <property type="protein sequence ID" value="KAF2876439.1"/>
    <property type="molecule type" value="Genomic_DNA"/>
</dbReference>
<sequence>MLGNRAPAISGSDQLPIHLRKAFSPTRAVDIPCECANGHVCWPLVAWPSNSNMSANVPSSMAWEQQTTTQSPSLRQPWTSTNLPTAVPSFQHVHPTVRCGRGHRHTVHDATAAKACIVMLMAFGFGIGKPLCTHCSTPQGCMLQALLDSVGFSPEPVSHIGRSPGVNESTHTLVT</sequence>
<protein>
    <submittedName>
        <fullName evidence="1">Uncharacterized protein</fullName>
    </submittedName>
</protein>
<evidence type="ECO:0000313" key="1">
    <source>
        <dbReference type="EMBL" id="KAF2876439.1"/>
    </source>
</evidence>
<comment type="caution">
    <text evidence="1">The sequence shown here is derived from an EMBL/GenBank/DDBJ whole genome shotgun (WGS) entry which is preliminary data.</text>
</comment>
<gene>
    <name evidence="1" type="ORF">BDV95DRAFT_225723</name>
</gene>
<dbReference type="AlphaFoldDB" id="A0A7C8MFM9"/>
<accession>A0A7C8MFM9</accession>
<reference evidence="1 2" key="1">
    <citation type="submission" date="2020-01" db="EMBL/GenBank/DDBJ databases">
        <authorList>
            <consortium name="DOE Joint Genome Institute"/>
            <person name="Haridas S."/>
            <person name="Albert R."/>
            <person name="Binder M."/>
            <person name="Bloem J."/>
            <person name="Labutti K."/>
            <person name="Salamov A."/>
            <person name="Andreopoulos B."/>
            <person name="Baker S.E."/>
            <person name="Barry K."/>
            <person name="Bills G."/>
            <person name="Bluhm B.H."/>
            <person name="Cannon C."/>
            <person name="Castanera R."/>
            <person name="Culley D.E."/>
            <person name="Daum C."/>
            <person name="Ezra D."/>
            <person name="Gonzalez J.B."/>
            <person name="Henrissat B."/>
            <person name="Kuo A."/>
            <person name="Liang C."/>
            <person name="Lipzen A."/>
            <person name="Lutzoni F."/>
            <person name="Magnuson J."/>
            <person name="Mondo S."/>
            <person name="Nolan M."/>
            <person name="Ohm R."/>
            <person name="Pangilinan J."/>
            <person name="Park H.-J.H."/>
            <person name="Ramirez L."/>
            <person name="Alfaro M."/>
            <person name="Sun H."/>
            <person name="Tritt A."/>
            <person name="Yoshinaga Y."/>
            <person name="Zwiers L.-H.L."/>
            <person name="Turgeon B.G."/>
            <person name="Goodwin S.B."/>
            <person name="Spatafora J.W."/>
            <person name="Crous P.W."/>
            <person name="Grigoriev I.V."/>
        </authorList>
    </citation>
    <scope>NUCLEOTIDE SEQUENCE [LARGE SCALE GENOMIC DNA]</scope>
    <source>
        <strain evidence="1 2">CBS 611.86</strain>
    </source>
</reference>
<proteinExistence type="predicted"/>
<organism evidence="1 2">
    <name type="scientific">Massariosphaeria phaeospora</name>
    <dbReference type="NCBI Taxonomy" id="100035"/>
    <lineage>
        <taxon>Eukaryota</taxon>
        <taxon>Fungi</taxon>
        <taxon>Dikarya</taxon>
        <taxon>Ascomycota</taxon>
        <taxon>Pezizomycotina</taxon>
        <taxon>Dothideomycetes</taxon>
        <taxon>Pleosporomycetidae</taxon>
        <taxon>Pleosporales</taxon>
        <taxon>Pleosporales incertae sedis</taxon>
        <taxon>Massariosphaeria</taxon>
    </lineage>
</organism>
<dbReference type="Proteomes" id="UP000481861">
    <property type="component" value="Unassembled WGS sequence"/>
</dbReference>
<name>A0A7C8MFM9_9PLEO</name>
<evidence type="ECO:0000313" key="2">
    <source>
        <dbReference type="Proteomes" id="UP000481861"/>
    </source>
</evidence>